<proteinExistence type="predicted"/>
<sequence length="204" mass="22414">MPKSQQQLPLGEDVNSQIENCEPPFLVLTPAGHSNKAEVKREKHLEKNRKAAKRSRAKKKWEIAHKNVLHRGLESRNRLLKTTVSNLEKVRCRLQQVLMVHAGCGDPVLDTWIISQTTSSAQQNGSNNQGGAYPQAQAHQEVGGVVQQGELNLNYGQDPGGVVQQGGVNLSYGQVPGDVVQQAGLNLTYGHPDPFWYLGPLNNN</sequence>
<dbReference type="PROSITE" id="PS00036">
    <property type="entry name" value="BZIP_BASIC"/>
    <property type="match status" value="1"/>
</dbReference>
<reference evidence="3" key="1">
    <citation type="journal article" date="2023" name="Mol. Phylogenet. Evol.">
        <title>Genome-scale phylogeny and comparative genomics of the fungal order Sordariales.</title>
        <authorList>
            <person name="Hensen N."/>
            <person name="Bonometti L."/>
            <person name="Westerberg I."/>
            <person name="Brannstrom I.O."/>
            <person name="Guillou S."/>
            <person name="Cros-Aarteil S."/>
            <person name="Calhoun S."/>
            <person name="Haridas S."/>
            <person name="Kuo A."/>
            <person name="Mondo S."/>
            <person name="Pangilinan J."/>
            <person name="Riley R."/>
            <person name="LaButti K."/>
            <person name="Andreopoulos B."/>
            <person name="Lipzen A."/>
            <person name="Chen C."/>
            <person name="Yan M."/>
            <person name="Daum C."/>
            <person name="Ng V."/>
            <person name="Clum A."/>
            <person name="Steindorff A."/>
            <person name="Ohm R.A."/>
            <person name="Martin F."/>
            <person name="Silar P."/>
            <person name="Natvig D.O."/>
            <person name="Lalanne C."/>
            <person name="Gautier V."/>
            <person name="Ament-Velasquez S.L."/>
            <person name="Kruys A."/>
            <person name="Hutchinson M.I."/>
            <person name="Powell A.J."/>
            <person name="Barry K."/>
            <person name="Miller A.N."/>
            <person name="Grigoriev I.V."/>
            <person name="Debuchy R."/>
            <person name="Gladieux P."/>
            <person name="Hiltunen Thoren M."/>
            <person name="Johannesson H."/>
        </authorList>
    </citation>
    <scope>NUCLEOTIDE SEQUENCE</scope>
    <source>
        <strain evidence="3">CBS 168.71</strain>
    </source>
</reference>
<dbReference type="AlphaFoldDB" id="A0AAE0LU98"/>
<feature type="compositionally biased region" description="Basic and acidic residues" evidence="1">
    <location>
        <begin position="35"/>
        <end position="49"/>
    </location>
</feature>
<dbReference type="Gene3D" id="1.20.5.170">
    <property type="match status" value="1"/>
</dbReference>
<evidence type="ECO:0000259" key="2">
    <source>
        <dbReference type="PROSITE" id="PS00036"/>
    </source>
</evidence>
<evidence type="ECO:0000313" key="3">
    <source>
        <dbReference type="EMBL" id="KAK3297575.1"/>
    </source>
</evidence>
<keyword evidence="4" id="KW-1185">Reference proteome</keyword>
<dbReference type="CDD" id="cd14687">
    <property type="entry name" value="bZIP_ATF2"/>
    <property type="match status" value="1"/>
</dbReference>
<protein>
    <recommendedName>
        <fullName evidence="2">BZIP domain-containing protein</fullName>
    </recommendedName>
</protein>
<gene>
    <name evidence="3" type="ORF">B0H64DRAFT_392482</name>
</gene>
<dbReference type="RefSeq" id="XP_062661089.1">
    <property type="nucleotide sequence ID" value="XM_062803557.1"/>
</dbReference>
<feature type="domain" description="BZIP" evidence="2">
    <location>
        <begin position="43"/>
        <end position="58"/>
    </location>
</feature>
<comment type="caution">
    <text evidence="3">The sequence shown here is derived from an EMBL/GenBank/DDBJ whole genome shotgun (WGS) entry which is preliminary data.</text>
</comment>
<dbReference type="InterPro" id="IPR004827">
    <property type="entry name" value="bZIP"/>
</dbReference>
<dbReference type="SUPFAM" id="SSF57959">
    <property type="entry name" value="Leucine zipper domain"/>
    <property type="match status" value="1"/>
</dbReference>
<evidence type="ECO:0000313" key="4">
    <source>
        <dbReference type="Proteomes" id="UP001278766"/>
    </source>
</evidence>
<feature type="region of interest" description="Disordered" evidence="1">
    <location>
        <begin position="27"/>
        <end position="60"/>
    </location>
</feature>
<name>A0AAE0LU98_9PEZI</name>
<reference evidence="3" key="2">
    <citation type="submission" date="2023-06" db="EMBL/GenBank/DDBJ databases">
        <authorList>
            <consortium name="Lawrence Berkeley National Laboratory"/>
            <person name="Haridas S."/>
            <person name="Hensen N."/>
            <person name="Bonometti L."/>
            <person name="Westerberg I."/>
            <person name="Brannstrom I.O."/>
            <person name="Guillou S."/>
            <person name="Cros-Aarteil S."/>
            <person name="Calhoun S."/>
            <person name="Kuo A."/>
            <person name="Mondo S."/>
            <person name="Pangilinan J."/>
            <person name="Riley R."/>
            <person name="Labutti K."/>
            <person name="Andreopoulos B."/>
            <person name="Lipzen A."/>
            <person name="Chen C."/>
            <person name="Yanf M."/>
            <person name="Daum C."/>
            <person name="Ng V."/>
            <person name="Clum A."/>
            <person name="Steindorff A."/>
            <person name="Ohm R."/>
            <person name="Martin F."/>
            <person name="Silar P."/>
            <person name="Natvig D."/>
            <person name="Lalanne C."/>
            <person name="Gautier V."/>
            <person name="Ament-Velasquez S.L."/>
            <person name="Kruys A."/>
            <person name="Hutchinson M.I."/>
            <person name="Powell A.J."/>
            <person name="Barry K."/>
            <person name="Miller A.N."/>
            <person name="Grigoriev I.V."/>
            <person name="Debuchy R."/>
            <person name="Gladieux P."/>
            <person name="Thoren M.H."/>
            <person name="Johannesson H."/>
        </authorList>
    </citation>
    <scope>NUCLEOTIDE SEQUENCE</scope>
    <source>
        <strain evidence="3">CBS 168.71</strain>
    </source>
</reference>
<evidence type="ECO:0000256" key="1">
    <source>
        <dbReference type="SAM" id="MobiDB-lite"/>
    </source>
</evidence>
<dbReference type="EMBL" id="JAUEPN010000003">
    <property type="protein sequence ID" value="KAK3297575.1"/>
    <property type="molecule type" value="Genomic_DNA"/>
</dbReference>
<dbReference type="GeneID" id="87840505"/>
<dbReference type="GO" id="GO:0003700">
    <property type="term" value="F:DNA-binding transcription factor activity"/>
    <property type="evidence" value="ECO:0007669"/>
    <property type="project" value="InterPro"/>
</dbReference>
<feature type="compositionally biased region" description="Basic residues" evidence="1">
    <location>
        <begin position="50"/>
        <end position="59"/>
    </location>
</feature>
<dbReference type="Proteomes" id="UP001278766">
    <property type="component" value="Unassembled WGS sequence"/>
</dbReference>
<organism evidence="3 4">
    <name type="scientific">Chaetomium fimeti</name>
    <dbReference type="NCBI Taxonomy" id="1854472"/>
    <lineage>
        <taxon>Eukaryota</taxon>
        <taxon>Fungi</taxon>
        <taxon>Dikarya</taxon>
        <taxon>Ascomycota</taxon>
        <taxon>Pezizomycotina</taxon>
        <taxon>Sordariomycetes</taxon>
        <taxon>Sordariomycetidae</taxon>
        <taxon>Sordariales</taxon>
        <taxon>Chaetomiaceae</taxon>
        <taxon>Chaetomium</taxon>
    </lineage>
</organism>
<accession>A0AAE0LU98</accession>
<dbReference type="InterPro" id="IPR046347">
    <property type="entry name" value="bZIP_sf"/>
</dbReference>